<dbReference type="InterPro" id="IPR013785">
    <property type="entry name" value="Aldolase_TIM"/>
</dbReference>
<dbReference type="SUPFAM" id="SSF159127">
    <property type="entry name" value="HupF/HypC-like"/>
    <property type="match status" value="1"/>
</dbReference>
<evidence type="ECO:0000256" key="8">
    <source>
        <dbReference type="ARBA" id="ARBA00034078"/>
    </source>
</evidence>
<comment type="similarity">
    <text evidence="2">Belongs to the HupF/HypC family.</text>
</comment>
<dbReference type="NCBIfam" id="TIGR03956">
    <property type="entry name" value="rSAM_HydE"/>
    <property type="match status" value="1"/>
</dbReference>
<evidence type="ECO:0000256" key="5">
    <source>
        <dbReference type="ARBA" id="ARBA00022723"/>
    </source>
</evidence>
<dbReference type="InterPro" id="IPR034422">
    <property type="entry name" value="HydE/PylB-like"/>
</dbReference>
<dbReference type="SFLD" id="SFLDG01082">
    <property type="entry name" value="B12-binding_domain_containing"/>
    <property type="match status" value="1"/>
</dbReference>
<dbReference type="GO" id="GO:0046872">
    <property type="term" value="F:metal ion binding"/>
    <property type="evidence" value="ECO:0007669"/>
    <property type="project" value="UniProtKB-KW"/>
</dbReference>
<keyword evidence="4" id="KW-0949">S-adenosyl-L-methionine</keyword>
<organism evidence="10 11">
    <name type="scientific">Candidatus Ghiorseimicrobium undicola</name>
    <dbReference type="NCBI Taxonomy" id="1974746"/>
    <lineage>
        <taxon>Bacteria</taxon>
        <taxon>Pseudomonadati</taxon>
        <taxon>Candidatus Omnitrophota</taxon>
        <taxon>Candidatus Ghiorseimicrobium</taxon>
    </lineage>
</organism>
<keyword evidence="6" id="KW-0408">Iron</keyword>
<dbReference type="GO" id="GO:0016740">
    <property type="term" value="F:transferase activity"/>
    <property type="evidence" value="ECO:0007669"/>
    <property type="project" value="TreeGrafter"/>
</dbReference>
<evidence type="ECO:0000256" key="4">
    <source>
        <dbReference type="ARBA" id="ARBA00022691"/>
    </source>
</evidence>
<comment type="cofactor">
    <cofactor evidence="8">
        <name>[2Fe-2S] cluster</name>
        <dbReference type="ChEBI" id="CHEBI:190135"/>
    </cofactor>
</comment>
<dbReference type="Gene3D" id="2.30.30.140">
    <property type="match status" value="1"/>
</dbReference>
<dbReference type="InterPro" id="IPR001109">
    <property type="entry name" value="Hydrogenase_HupF/HypC"/>
</dbReference>
<protein>
    <recommendedName>
        <fullName evidence="9">Radical SAM core domain-containing protein</fullName>
    </recommendedName>
</protein>
<dbReference type="SUPFAM" id="SSF102114">
    <property type="entry name" value="Radical SAM enzymes"/>
    <property type="match status" value="1"/>
</dbReference>
<dbReference type="InterPro" id="IPR024021">
    <property type="entry name" value="FeFe-hyd_HydE_rSAM"/>
</dbReference>
<dbReference type="InterPro" id="IPR007197">
    <property type="entry name" value="rSAM"/>
</dbReference>
<keyword evidence="3" id="KW-0004">4Fe-4S</keyword>
<keyword evidence="7" id="KW-0411">Iron-sulfur</keyword>
<dbReference type="SFLD" id="SFLDG01280">
    <property type="entry name" value="HydE/PylB-like"/>
    <property type="match status" value="1"/>
</dbReference>
<comment type="cofactor">
    <cofactor evidence="1">
        <name>[4Fe-4S] cluster</name>
        <dbReference type="ChEBI" id="CHEBI:49883"/>
    </cofactor>
</comment>
<dbReference type="CDD" id="cd01335">
    <property type="entry name" value="Radical_SAM"/>
    <property type="match status" value="1"/>
</dbReference>
<accession>A0A2H0LVJ6</accession>
<dbReference type="SMART" id="SM00876">
    <property type="entry name" value="BATS"/>
    <property type="match status" value="1"/>
</dbReference>
<evidence type="ECO:0000256" key="1">
    <source>
        <dbReference type="ARBA" id="ARBA00001966"/>
    </source>
</evidence>
<feature type="domain" description="Radical SAM core" evidence="9">
    <location>
        <begin position="197"/>
        <end position="412"/>
    </location>
</feature>
<comment type="caution">
    <text evidence="10">The sequence shown here is derived from an EMBL/GenBank/DDBJ whole genome shotgun (WGS) entry which is preliminary data.</text>
</comment>
<dbReference type="PANTHER" id="PTHR43726">
    <property type="entry name" value="3-METHYLORNITHINE SYNTHASE"/>
    <property type="match status" value="1"/>
</dbReference>
<evidence type="ECO:0000256" key="3">
    <source>
        <dbReference type="ARBA" id="ARBA00022485"/>
    </source>
</evidence>
<evidence type="ECO:0000313" key="10">
    <source>
        <dbReference type="EMBL" id="PIQ88443.1"/>
    </source>
</evidence>
<dbReference type="SFLD" id="SFLDS00029">
    <property type="entry name" value="Radical_SAM"/>
    <property type="match status" value="1"/>
</dbReference>
<dbReference type="SFLD" id="SFLDG01060">
    <property type="entry name" value="BATS_domain_containing"/>
    <property type="match status" value="1"/>
</dbReference>
<dbReference type="EMBL" id="PCWA01000107">
    <property type="protein sequence ID" value="PIQ88443.1"/>
    <property type="molecule type" value="Genomic_DNA"/>
</dbReference>
<dbReference type="PANTHER" id="PTHR43726:SF1">
    <property type="entry name" value="BIOTIN SYNTHASE"/>
    <property type="match status" value="1"/>
</dbReference>
<dbReference type="NCBIfam" id="TIGR00074">
    <property type="entry name" value="hypC_hupF"/>
    <property type="match status" value="1"/>
</dbReference>
<dbReference type="Proteomes" id="UP000229641">
    <property type="component" value="Unassembled WGS sequence"/>
</dbReference>
<proteinExistence type="inferred from homology"/>
<dbReference type="InterPro" id="IPR010722">
    <property type="entry name" value="BATS_dom"/>
</dbReference>
<dbReference type="Pfam" id="PF04055">
    <property type="entry name" value="Radical_SAM"/>
    <property type="match status" value="1"/>
</dbReference>
<dbReference type="InterPro" id="IPR006638">
    <property type="entry name" value="Elp3/MiaA/NifB-like_rSAM"/>
</dbReference>
<dbReference type="PROSITE" id="PS51918">
    <property type="entry name" value="RADICAL_SAM"/>
    <property type="match status" value="1"/>
</dbReference>
<dbReference type="Pfam" id="PF01455">
    <property type="entry name" value="HupF_HypC"/>
    <property type="match status" value="1"/>
</dbReference>
<evidence type="ECO:0000256" key="2">
    <source>
        <dbReference type="ARBA" id="ARBA00006018"/>
    </source>
</evidence>
<sequence length="490" mass="54716">MKIPAVFSLVNPAGKFSCGKFILPKMKSIFGISRQARLNPFGFKRSALRVNFASQNLDMCYAIPAKVREIKRRYAVVEYFGQQRRVRRDLLQFEVGDYVYVQAGMAIRKIPKPQAESILSTWGALFEKLKKQDEAIVSEPYSRNALSEKFAGLLDKINNGSGLSGPDYLYLLNGLNDGESAVFANTANKIRHNYLSNSCCIHGIIEISNFCRRDCLYCGIRKSNKKLTRYRMNMDEIGRAVDYAVNKRGFKVLVLQGGEDTFFTKKKVLKIIEGIRSKYGVLIFLSLGERGESDYQSFYDAGARGVLLRFETSNPAIYSRLKPDSSLENRIALIKSLRRMGYLVATGFLIGLPGEENKDIVNNIFLTKKLKPEMYSFGPLIPHKHTSLAGEEAVSLGKALRVISLARLIDKKARILVTTAFEVLGEGAKEKALCAGANSLMINATPGKYRGLYDIYPSPGLRDKSTEAQIADTLKLVYRLGRAPTDIGTN</sequence>
<evidence type="ECO:0000256" key="6">
    <source>
        <dbReference type="ARBA" id="ARBA00023004"/>
    </source>
</evidence>
<keyword evidence="5" id="KW-0479">Metal-binding</keyword>
<evidence type="ECO:0000313" key="11">
    <source>
        <dbReference type="Proteomes" id="UP000229641"/>
    </source>
</evidence>
<dbReference type="AlphaFoldDB" id="A0A2H0LVJ6"/>
<evidence type="ECO:0000256" key="7">
    <source>
        <dbReference type="ARBA" id="ARBA00023014"/>
    </source>
</evidence>
<dbReference type="Gene3D" id="3.20.20.70">
    <property type="entry name" value="Aldolase class I"/>
    <property type="match status" value="1"/>
</dbReference>
<dbReference type="SMART" id="SM00729">
    <property type="entry name" value="Elp3"/>
    <property type="match status" value="1"/>
</dbReference>
<name>A0A2H0LVJ6_9BACT</name>
<gene>
    <name evidence="10" type="ORF">COV72_08260</name>
</gene>
<dbReference type="GO" id="GO:0044272">
    <property type="term" value="P:sulfur compound biosynthetic process"/>
    <property type="evidence" value="ECO:0007669"/>
    <property type="project" value="UniProtKB-ARBA"/>
</dbReference>
<evidence type="ECO:0000259" key="9">
    <source>
        <dbReference type="PROSITE" id="PS51918"/>
    </source>
</evidence>
<dbReference type="GO" id="GO:0051539">
    <property type="term" value="F:4 iron, 4 sulfur cluster binding"/>
    <property type="evidence" value="ECO:0007669"/>
    <property type="project" value="UniProtKB-KW"/>
</dbReference>
<reference evidence="10 11" key="1">
    <citation type="submission" date="2017-09" db="EMBL/GenBank/DDBJ databases">
        <title>Depth-based differentiation of microbial function through sediment-hosted aquifers and enrichment of novel symbionts in the deep terrestrial subsurface.</title>
        <authorList>
            <person name="Probst A.J."/>
            <person name="Ladd B."/>
            <person name="Jarett J.K."/>
            <person name="Geller-Mcgrath D.E."/>
            <person name="Sieber C.M."/>
            <person name="Emerson J.B."/>
            <person name="Anantharaman K."/>
            <person name="Thomas B.C."/>
            <person name="Malmstrom R."/>
            <person name="Stieglmeier M."/>
            <person name="Klingl A."/>
            <person name="Woyke T."/>
            <person name="Ryan C.M."/>
            <person name="Banfield J.F."/>
        </authorList>
    </citation>
    <scope>NUCLEOTIDE SEQUENCE [LARGE SCALE GENOMIC DNA]</scope>
    <source>
        <strain evidence="10">CG11_big_fil_rev_8_21_14_0_20_42_13</strain>
    </source>
</reference>
<dbReference type="GO" id="GO:0042364">
    <property type="term" value="P:water-soluble vitamin biosynthetic process"/>
    <property type="evidence" value="ECO:0007669"/>
    <property type="project" value="UniProtKB-ARBA"/>
</dbReference>
<dbReference type="InterPro" id="IPR058240">
    <property type="entry name" value="rSAM_sf"/>
</dbReference>